<feature type="chain" id="PRO_5017426083" evidence="1">
    <location>
        <begin position="21"/>
        <end position="318"/>
    </location>
</feature>
<keyword evidence="1" id="KW-0732">Signal</keyword>
<reference evidence="3" key="1">
    <citation type="submission" date="2018-09" db="EMBL/GenBank/DDBJ databases">
        <authorList>
            <person name="Livingstone P.G."/>
            <person name="Whitworth D.E."/>
        </authorList>
    </citation>
    <scope>NUCLEOTIDE SEQUENCE [LARGE SCALE GENOMIC DNA]</scope>
    <source>
        <strain evidence="3">AB050A</strain>
    </source>
</reference>
<dbReference type="Proteomes" id="UP000267003">
    <property type="component" value="Unassembled WGS sequence"/>
</dbReference>
<organism evidence="2 3">
    <name type="scientific">Corallococcus aberystwythensis</name>
    <dbReference type="NCBI Taxonomy" id="2316722"/>
    <lineage>
        <taxon>Bacteria</taxon>
        <taxon>Pseudomonadati</taxon>
        <taxon>Myxococcota</taxon>
        <taxon>Myxococcia</taxon>
        <taxon>Myxococcales</taxon>
        <taxon>Cystobacterineae</taxon>
        <taxon>Myxococcaceae</taxon>
        <taxon>Corallococcus</taxon>
    </lineage>
</organism>
<protein>
    <submittedName>
        <fullName evidence="2">Uncharacterized protein</fullName>
    </submittedName>
</protein>
<name>A0A3A8QCE0_9BACT</name>
<dbReference type="EMBL" id="RAWK01000160">
    <property type="protein sequence ID" value="RKH60894.1"/>
    <property type="molecule type" value="Genomic_DNA"/>
</dbReference>
<sequence length="318" mass="34423">MRLLVAGATCALLLPTATHAADVHDVISPTRCELRFNRLMNCQFPQALLTTPTAETAVPLRTTLRSVVSGNCSTQYPLEARAETTGAPPVFIPYLQNNKEVRLRAAGGAPVSAFTLSDASTWTASAVLDGSCRIKLEVSWNEVDVSSTAEAQALITALDADIAAAEGHAARMEELMLYQRAYALMSSLADRFRVELSNETMQELRAAALEAGPAVESMILDCGDLSMEERLALLRLHGSLWVLGKPEDWQRPDGTVMTLEDHLGPGAAEILARLNAILARQGGNPPDYAQLYEAAKTEVLRLKNKKSLAMTQLAPWLP</sequence>
<accession>A0A3A8QCE0</accession>
<dbReference type="AlphaFoldDB" id="A0A3A8QCE0"/>
<evidence type="ECO:0000313" key="2">
    <source>
        <dbReference type="EMBL" id="RKH60894.1"/>
    </source>
</evidence>
<feature type="signal peptide" evidence="1">
    <location>
        <begin position="1"/>
        <end position="20"/>
    </location>
</feature>
<evidence type="ECO:0000256" key="1">
    <source>
        <dbReference type="SAM" id="SignalP"/>
    </source>
</evidence>
<comment type="caution">
    <text evidence="2">The sequence shown here is derived from an EMBL/GenBank/DDBJ whole genome shotgun (WGS) entry which is preliminary data.</text>
</comment>
<proteinExistence type="predicted"/>
<dbReference type="OrthoDB" id="5522734at2"/>
<gene>
    <name evidence="2" type="ORF">D7W81_24800</name>
</gene>
<evidence type="ECO:0000313" key="3">
    <source>
        <dbReference type="Proteomes" id="UP000267003"/>
    </source>
</evidence>
<keyword evidence="3" id="KW-1185">Reference proteome</keyword>